<accession>A0AAV4MK58</accession>
<evidence type="ECO:0000313" key="1">
    <source>
        <dbReference type="EMBL" id="GIX72396.1"/>
    </source>
</evidence>
<dbReference type="EMBL" id="BPLR01019844">
    <property type="protein sequence ID" value="GIX72396.1"/>
    <property type="molecule type" value="Genomic_DNA"/>
</dbReference>
<name>A0AAV4MK58_CAEEX</name>
<evidence type="ECO:0000313" key="2">
    <source>
        <dbReference type="Proteomes" id="UP001054945"/>
    </source>
</evidence>
<dbReference type="AlphaFoldDB" id="A0AAV4MK58"/>
<dbReference type="Proteomes" id="UP001054945">
    <property type="component" value="Unassembled WGS sequence"/>
</dbReference>
<proteinExistence type="predicted"/>
<reference evidence="1 2" key="1">
    <citation type="submission" date="2021-06" db="EMBL/GenBank/DDBJ databases">
        <title>Caerostris extrusa draft genome.</title>
        <authorList>
            <person name="Kono N."/>
            <person name="Arakawa K."/>
        </authorList>
    </citation>
    <scope>NUCLEOTIDE SEQUENCE [LARGE SCALE GENOMIC DNA]</scope>
</reference>
<comment type="caution">
    <text evidence="1">The sequence shown here is derived from an EMBL/GenBank/DDBJ whole genome shotgun (WGS) entry which is preliminary data.</text>
</comment>
<organism evidence="1 2">
    <name type="scientific">Caerostris extrusa</name>
    <name type="common">Bark spider</name>
    <name type="synonym">Caerostris bankana</name>
    <dbReference type="NCBI Taxonomy" id="172846"/>
    <lineage>
        <taxon>Eukaryota</taxon>
        <taxon>Metazoa</taxon>
        <taxon>Ecdysozoa</taxon>
        <taxon>Arthropoda</taxon>
        <taxon>Chelicerata</taxon>
        <taxon>Arachnida</taxon>
        <taxon>Araneae</taxon>
        <taxon>Araneomorphae</taxon>
        <taxon>Entelegynae</taxon>
        <taxon>Araneoidea</taxon>
        <taxon>Araneidae</taxon>
        <taxon>Caerostris</taxon>
    </lineage>
</organism>
<gene>
    <name evidence="1" type="ORF">CEXT_124141</name>
</gene>
<sequence length="79" mass="8694">MPRTRGRREQHKDAAVLVPMATERIDDVVLPLSHLICIQHPSPCVAAHRTLPVRNPTGICQDTRLGDLPLIPPPPLPVV</sequence>
<keyword evidence="2" id="KW-1185">Reference proteome</keyword>
<protein>
    <submittedName>
        <fullName evidence="1">Uncharacterized protein</fullName>
    </submittedName>
</protein>